<evidence type="ECO:0000313" key="1">
    <source>
        <dbReference type="EMBL" id="BAS98250.1"/>
    </source>
</evidence>
<protein>
    <submittedName>
        <fullName evidence="1">Os06g0561050 protein</fullName>
    </submittedName>
</protein>
<reference evidence="2" key="1">
    <citation type="journal article" date="2005" name="Nature">
        <title>The map-based sequence of the rice genome.</title>
        <authorList>
            <consortium name="International rice genome sequencing project (IRGSP)"/>
            <person name="Matsumoto T."/>
            <person name="Wu J."/>
            <person name="Kanamori H."/>
            <person name="Katayose Y."/>
            <person name="Fujisawa M."/>
            <person name="Namiki N."/>
            <person name="Mizuno H."/>
            <person name="Yamamoto K."/>
            <person name="Antonio B.A."/>
            <person name="Baba T."/>
            <person name="Sakata K."/>
            <person name="Nagamura Y."/>
            <person name="Aoki H."/>
            <person name="Arikawa K."/>
            <person name="Arita K."/>
            <person name="Bito T."/>
            <person name="Chiden Y."/>
            <person name="Fujitsuka N."/>
            <person name="Fukunaka R."/>
            <person name="Hamada M."/>
            <person name="Harada C."/>
            <person name="Hayashi A."/>
            <person name="Hijishita S."/>
            <person name="Honda M."/>
            <person name="Hosokawa S."/>
            <person name="Ichikawa Y."/>
            <person name="Idonuma A."/>
            <person name="Iijima M."/>
            <person name="Ikeda M."/>
            <person name="Ikeno M."/>
            <person name="Ito K."/>
            <person name="Ito S."/>
            <person name="Ito T."/>
            <person name="Ito Y."/>
            <person name="Ito Y."/>
            <person name="Iwabuchi A."/>
            <person name="Kamiya K."/>
            <person name="Karasawa W."/>
            <person name="Kurita K."/>
            <person name="Katagiri S."/>
            <person name="Kikuta A."/>
            <person name="Kobayashi H."/>
            <person name="Kobayashi N."/>
            <person name="Machita K."/>
            <person name="Maehara T."/>
            <person name="Masukawa M."/>
            <person name="Mizubayashi T."/>
            <person name="Mukai Y."/>
            <person name="Nagasaki H."/>
            <person name="Nagata Y."/>
            <person name="Naito S."/>
            <person name="Nakashima M."/>
            <person name="Nakama Y."/>
            <person name="Nakamichi Y."/>
            <person name="Nakamura M."/>
            <person name="Meguro A."/>
            <person name="Negishi M."/>
            <person name="Ohta I."/>
            <person name="Ohta T."/>
            <person name="Okamoto M."/>
            <person name="Ono N."/>
            <person name="Saji S."/>
            <person name="Sakaguchi M."/>
            <person name="Sakai K."/>
            <person name="Shibata M."/>
            <person name="Shimokawa T."/>
            <person name="Song J."/>
            <person name="Takazaki Y."/>
            <person name="Terasawa K."/>
            <person name="Tsugane M."/>
            <person name="Tsuji K."/>
            <person name="Ueda S."/>
            <person name="Waki K."/>
            <person name="Yamagata H."/>
            <person name="Yamamoto M."/>
            <person name="Yamamoto S."/>
            <person name="Yamane H."/>
            <person name="Yoshiki S."/>
            <person name="Yoshihara R."/>
            <person name="Yukawa K."/>
            <person name="Zhong H."/>
            <person name="Yano M."/>
            <person name="Yuan Q."/>
            <person name="Ouyang S."/>
            <person name="Liu J."/>
            <person name="Jones K.M."/>
            <person name="Gansberger K."/>
            <person name="Moffat K."/>
            <person name="Hill J."/>
            <person name="Bera J."/>
            <person name="Fadrosh D."/>
            <person name="Jin S."/>
            <person name="Johri S."/>
            <person name="Kim M."/>
            <person name="Overton L."/>
            <person name="Reardon M."/>
            <person name="Tsitrin T."/>
            <person name="Vuong H."/>
            <person name="Weaver B."/>
            <person name="Ciecko A."/>
            <person name="Tallon L."/>
            <person name="Jackson J."/>
            <person name="Pai G."/>
            <person name="Aken S.V."/>
            <person name="Utterback T."/>
            <person name="Reidmuller S."/>
            <person name="Feldblyum T."/>
            <person name="Hsiao J."/>
            <person name="Zismann V."/>
            <person name="Iobst S."/>
            <person name="de Vazeille A.R."/>
            <person name="Buell C.R."/>
            <person name="Ying K."/>
            <person name="Li Y."/>
            <person name="Lu T."/>
            <person name="Huang Y."/>
            <person name="Zhao Q."/>
            <person name="Feng Q."/>
            <person name="Zhang L."/>
            <person name="Zhu J."/>
            <person name="Weng Q."/>
            <person name="Mu J."/>
            <person name="Lu Y."/>
            <person name="Fan D."/>
            <person name="Liu Y."/>
            <person name="Guan J."/>
            <person name="Zhang Y."/>
            <person name="Yu S."/>
            <person name="Liu X."/>
            <person name="Zhang Y."/>
            <person name="Hong G."/>
            <person name="Han B."/>
            <person name="Choisne N."/>
            <person name="Demange N."/>
            <person name="Orjeda G."/>
            <person name="Samain S."/>
            <person name="Cattolico L."/>
            <person name="Pelletier E."/>
            <person name="Couloux A."/>
            <person name="Segurens B."/>
            <person name="Wincker P."/>
            <person name="D'Hont A."/>
            <person name="Scarpelli C."/>
            <person name="Weissenbach J."/>
            <person name="Salanoubat M."/>
            <person name="Quetier F."/>
            <person name="Yu Y."/>
            <person name="Kim H.R."/>
            <person name="Rambo T."/>
            <person name="Currie J."/>
            <person name="Collura K."/>
            <person name="Luo M."/>
            <person name="Yang T."/>
            <person name="Ammiraju J.S.S."/>
            <person name="Engler F."/>
            <person name="Soderlund C."/>
            <person name="Wing R.A."/>
            <person name="Palmer L.E."/>
            <person name="de la Bastide M."/>
            <person name="Spiegel L."/>
            <person name="Nascimento L."/>
            <person name="Zutavern T."/>
            <person name="O'Shaughnessy A."/>
            <person name="Dike S."/>
            <person name="Dedhia N."/>
            <person name="Preston R."/>
            <person name="Balija V."/>
            <person name="McCombie W.R."/>
            <person name="Chow T."/>
            <person name="Chen H."/>
            <person name="Chung M."/>
            <person name="Chen C."/>
            <person name="Shaw J."/>
            <person name="Wu H."/>
            <person name="Hsiao K."/>
            <person name="Chao Y."/>
            <person name="Chu M."/>
            <person name="Cheng C."/>
            <person name="Hour A."/>
            <person name="Lee P."/>
            <person name="Lin S."/>
            <person name="Lin Y."/>
            <person name="Liou J."/>
            <person name="Liu S."/>
            <person name="Hsing Y."/>
            <person name="Raghuvanshi S."/>
            <person name="Mohanty A."/>
            <person name="Bharti A.K."/>
            <person name="Gaur A."/>
            <person name="Gupta V."/>
            <person name="Kumar D."/>
            <person name="Ravi V."/>
            <person name="Vij S."/>
            <person name="Kapur A."/>
            <person name="Khurana P."/>
            <person name="Khurana P."/>
            <person name="Khurana J.P."/>
            <person name="Tyagi A.K."/>
            <person name="Gaikwad K."/>
            <person name="Singh A."/>
            <person name="Dalal V."/>
            <person name="Srivastava S."/>
            <person name="Dixit A."/>
            <person name="Pal A.K."/>
            <person name="Ghazi I.A."/>
            <person name="Yadav M."/>
            <person name="Pandit A."/>
            <person name="Bhargava A."/>
            <person name="Sureshbabu K."/>
            <person name="Batra K."/>
            <person name="Sharma T.R."/>
            <person name="Mohapatra T."/>
            <person name="Singh N.K."/>
            <person name="Messing J."/>
            <person name="Nelson A.B."/>
            <person name="Fuks G."/>
            <person name="Kavchok S."/>
            <person name="Keizer G."/>
            <person name="Linton E."/>
            <person name="Llaca V."/>
            <person name="Song R."/>
            <person name="Tanyolac B."/>
            <person name="Young S."/>
            <person name="Ho-Il K."/>
            <person name="Hahn J.H."/>
            <person name="Sangsakoo G."/>
            <person name="Vanavichit A."/>
            <person name="de Mattos Luiz.A.T."/>
            <person name="Zimmer P.D."/>
            <person name="Malone G."/>
            <person name="Dellagostin O."/>
            <person name="de Oliveira A.C."/>
            <person name="Bevan M."/>
            <person name="Bancroft I."/>
            <person name="Minx P."/>
            <person name="Cordum H."/>
            <person name="Wilson R."/>
            <person name="Cheng Z."/>
            <person name="Jin W."/>
            <person name="Jiang J."/>
            <person name="Leong S.A."/>
            <person name="Iwama H."/>
            <person name="Gojobori T."/>
            <person name="Itoh T."/>
            <person name="Niimura Y."/>
            <person name="Fujii Y."/>
            <person name="Habara T."/>
            <person name="Sakai H."/>
            <person name="Sato Y."/>
            <person name="Wilson G."/>
            <person name="Kumar K."/>
            <person name="McCouch S."/>
            <person name="Juretic N."/>
            <person name="Hoen D."/>
            <person name="Wright S."/>
            <person name="Bruskiewich R."/>
            <person name="Bureau T."/>
            <person name="Miyao A."/>
            <person name="Hirochika H."/>
            <person name="Nishikawa T."/>
            <person name="Kadowaki K."/>
            <person name="Sugiura M."/>
            <person name="Burr B."/>
            <person name="Sasaki T."/>
        </authorList>
    </citation>
    <scope>NUCLEOTIDE SEQUENCE [LARGE SCALE GENOMIC DNA]</scope>
    <source>
        <strain evidence="2">cv. Nipponbare</strain>
    </source>
</reference>
<dbReference type="EMBL" id="AP014962">
    <property type="protein sequence ID" value="BAS98250.1"/>
    <property type="molecule type" value="Genomic_DNA"/>
</dbReference>
<sequence length="81" mass="8609">MISDDEQACRRKSGLVLLGNQVHVVVMAPGHENIVKATALGVGPKLGVELWVQVVRVLLEVLEVDVAFVECAADGEGVTDD</sequence>
<reference evidence="1 2" key="3">
    <citation type="journal article" date="2013" name="Rice">
        <title>Improvement of the Oryza sativa Nipponbare reference genome using next generation sequence and optical map data.</title>
        <authorList>
            <person name="Kawahara Y."/>
            <person name="de la Bastide M."/>
            <person name="Hamilton J.P."/>
            <person name="Kanamori H."/>
            <person name="McCombie W.R."/>
            <person name="Ouyang S."/>
            <person name="Schwartz D.C."/>
            <person name="Tanaka T."/>
            <person name="Wu J."/>
            <person name="Zhou S."/>
            <person name="Childs K.L."/>
            <person name="Davidson R.M."/>
            <person name="Lin H."/>
            <person name="Quesada-Ocampo L."/>
            <person name="Vaillancourt B."/>
            <person name="Sakai H."/>
            <person name="Lee S.S."/>
            <person name="Kim J."/>
            <person name="Numa H."/>
            <person name="Itoh T."/>
            <person name="Buell C.R."/>
            <person name="Matsumoto T."/>
        </authorList>
    </citation>
    <scope>NUCLEOTIDE SEQUENCE [LARGE SCALE GENOMIC DNA]</scope>
    <source>
        <strain evidence="2">cv. Nipponbare</strain>
    </source>
</reference>
<reference evidence="1 2" key="2">
    <citation type="journal article" date="2013" name="Plant Cell Physiol.">
        <title>Rice Annotation Project Database (RAP-DB): an integrative and interactive database for rice genomics.</title>
        <authorList>
            <person name="Sakai H."/>
            <person name="Lee S.S."/>
            <person name="Tanaka T."/>
            <person name="Numa H."/>
            <person name="Kim J."/>
            <person name="Kawahara Y."/>
            <person name="Wakimoto H."/>
            <person name="Yang C.C."/>
            <person name="Iwamoto M."/>
            <person name="Abe T."/>
            <person name="Yamada Y."/>
            <person name="Muto A."/>
            <person name="Inokuchi H."/>
            <person name="Ikemura T."/>
            <person name="Matsumoto T."/>
            <person name="Sasaki T."/>
            <person name="Itoh T."/>
        </authorList>
    </citation>
    <scope>NUCLEOTIDE SEQUENCE [LARGE SCALE GENOMIC DNA]</scope>
    <source>
        <strain evidence="2">cv. Nipponbare</strain>
    </source>
</reference>
<dbReference type="Proteomes" id="UP000059680">
    <property type="component" value="Chromosome 6"/>
</dbReference>
<accession>A0A0P0WXY5</accession>
<dbReference type="InParanoid" id="A0A0P0WXY5"/>
<proteinExistence type="predicted"/>
<keyword evidence="2" id="KW-1185">Reference proteome</keyword>
<dbReference type="PaxDb" id="39947-A0A0P0WXY5"/>
<evidence type="ECO:0000313" key="2">
    <source>
        <dbReference type="Proteomes" id="UP000059680"/>
    </source>
</evidence>
<name>A0A0P0WXY5_ORYSJ</name>
<dbReference type="Gramene" id="Os06t0561050-00">
    <property type="protein sequence ID" value="Os06t0561050-00"/>
    <property type="gene ID" value="Os06g0561050"/>
</dbReference>
<dbReference type="AlphaFoldDB" id="A0A0P0WXY5"/>
<gene>
    <name evidence="1" type="ordered locus">Os06g0561050</name>
    <name evidence="1" type="ORF">OSNPB_060561050</name>
</gene>
<organism evidence="1 2">
    <name type="scientific">Oryza sativa subsp. japonica</name>
    <name type="common">Rice</name>
    <dbReference type="NCBI Taxonomy" id="39947"/>
    <lineage>
        <taxon>Eukaryota</taxon>
        <taxon>Viridiplantae</taxon>
        <taxon>Streptophyta</taxon>
        <taxon>Embryophyta</taxon>
        <taxon>Tracheophyta</taxon>
        <taxon>Spermatophyta</taxon>
        <taxon>Magnoliopsida</taxon>
        <taxon>Liliopsida</taxon>
        <taxon>Poales</taxon>
        <taxon>Poaceae</taxon>
        <taxon>BOP clade</taxon>
        <taxon>Oryzoideae</taxon>
        <taxon>Oryzeae</taxon>
        <taxon>Oryzinae</taxon>
        <taxon>Oryza</taxon>
        <taxon>Oryza sativa</taxon>
    </lineage>
</organism>